<organism evidence="2 3">
    <name type="scientific">Sorghum bicolor</name>
    <name type="common">Sorghum</name>
    <name type="synonym">Sorghum vulgare</name>
    <dbReference type="NCBI Taxonomy" id="4558"/>
    <lineage>
        <taxon>Eukaryota</taxon>
        <taxon>Viridiplantae</taxon>
        <taxon>Streptophyta</taxon>
        <taxon>Embryophyta</taxon>
        <taxon>Tracheophyta</taxon>
        <taxon>Spermatophyta</taxon>
        <taxon>Magnoliopsida</taxon>
        <taxon>Liliopsida</taxon>
        <taxon>Poales</taxon>
        <taxon>Poaceae</taxon>
        <taxon>PACMAD clade</taxon>
        <taxon>Panicoideae</taxon>
        <taxon>Andropogonodae</taxon>
        <taxon>Andropogoneae</taxon>
        <taxon>Sorghinae</taxon>
        <taxon>Sorghum</taxon>
    </lineage>
</organism>
<evidence type="ECO:0000313" key="2">
    <source>
        <dbReference type="EMBL" id="KAG0542957.1"/>
    </source>
</evidence>
<reference evidence="2" key="1">
    <citation type="journal article" date="2019" name="BMC Genomics">
        <title>A new reference genome for Sorghum bicolor reveals high levels of sequence similarity between sweet and grain genotypes: implications for the genetics of sugar metabolism.</title>
        <authorList>
            <person name="Cooper E.A."/>
            <person name="Brenton Z.W."/>
            <person name="Flinn B.S."/>
            <person name="Jenkins J."/>
            <person name="Shu S."/>
            <person name="Flowers D."/>
            <person name="Luo F."/>
            <person name="Wang Y."/>
            <person name="Xia P."/>
            <person name="Barry K."/>
            <person name="Daum C."/>
            <person name="Lipzen A."/>
            <person name="Yoshinaga Y."/>
            <person name="Schmutz J."/>
            <person name="Saski C."/>
            <person name="Vermerris W."/>
            <person name="Kresovich S."/>
        </authorList>
    </citation>
    <scope>NUCLEOTIDE SEQUENCE</scope>
</reference>
<dbReference type="AlphaFoldDB" id="A0A921RMI1"/>
<evidence type="ECO:0000256" key="1">
    <source>
        <dbReference type="SAM" id="SignalP"/>
    </source>
</evidence>
<evidence type="ECO:0000313" key="3">
    <source>
        <dbReference type="Proteomes" id="UP000807115"/>
    </source>
</evidence>
<accession>A0A921RMI1</accession>
<dbReference type="EMBL" id="CM027681">
    <property type="protein sequence ID" value="KAG0542957.1"/>
    <property type="molecule type" value="Genomic_DNA"/>
</dbReference>
<reference evidence="2" key="2">
    <citation type="submission" date="2020-10" db="EMBL/GenBank/DDBJ databases">
        <authorList>
            <person name="Cooper E.A."/>
            <person name="Brenton Z.W."/>
            <person name="Flinn B.S."/>
            <person name="Jenkins J."/>
            <person name="Shu S."/>
            <person name="Flowers D."/>
            <person name="Luo F."/>
            <person name="Wang Y."/>
            <person name="Xia P."/>
            <person name="Barry K."/>
            <person name="Daum C."/>
            <person name="Lipzen A."/>
            <person name="Yoshinaga Y."/>
            <person name="Schmutz J."/>
            <person name="Saski C."/>
            <person name="Vermerris W."/>
            <person name="Kresovich S."/>
        </authorList>
    </citation>
    <scope>NUCLEOTIDE SEQUENCE</scope>
</reference>
<gene>
    <name evidence="2" type="ORF">BDA96_02G148800</name>
</gene>
<feature type="signal peptide" evidence="1">
    <location>
        <begin position="1"/>
        <end position="33"/>
    </location>
</feature>
<comment type="caution">
    <text evidence="2">The sequence shown here is derived from an EMBL/GenBank/DDBJ whole genome shotgun (WGS) entry which is preliminary data.</text>
</comment>
<dbReference type="Proteomes" id="UP000807115">
    <property type="component" value="Chromosome 2"/>
</dbReference>
<feature type="chain" id="PRO_5038126357" description="Secreted protein" evidence="1">
    <location>
        <begin position="34"/>
        <end position="74"/>
    </location>
</feature>
<evidence type="ECO:0008006" key="4">
    <source>
        <dbReference type="Google" id="ProtNLM"/>
    </source>
</evidence>
<name>A0A921RMI1_SORBI</name>
<keyword evidence="1" id="KW-0732">Signal</keyword>
<sequence length="74" mass="7757">MQTCTPMACSSNALMKMLLCAVLLSTTILHGHCEPDDHRGGVVVITGQRMLVAESDAASSLLATTIPVSVPLFT</sequence>
<protein>
    <recommendedName>
        <fullName evidence="4">Secreted protein</fullName>
    </recommendedName>
</protein>
<proteinExistence type="predicted"/>